<evidence type="ECO:0000313" key="2">
    <source>
        <dbReference type="EMBL" id="EEV20347.1"/>
    </source>
</evidence>
<protein>
    <recommendedName>
        <fullName evidence="4">RloB-like protein</fullName>
    </recommendedName>
</protein>
<evidence type="ECO:0000313" key="3">
    <source>
        <dbReference type="Proteomes" id="UP000004509"/>
    </source>
</evidence>
<evidence type="ECO:0000256" key="1">
    <source>
        <dbReference type="SAM" id="Coils"/>
    </source>
</evidence>
<dbReference type="EMBL" id="ACYH01000037">
    <property type="protein sequence ID" value="EEV20347.1"/>
    <property type="molecule type" value="Genomic_DNA"/>
</dbReference>
<keyword evidence="1" id="KW-0175">Coiled coil</keyword>
<dbReference type="STRING" id="596324.TREVI0001_2096"/>
<dbReference type="InterPro" id="IPR025591">
    <property type="entry name" value="RloB"/>
</dbReference>
<gene>
    <name evidence="2" type="ORF">TREVI0001_2096</name>
</gene>
<dbReference type="eggNOG" id="ENOG5030M14">
    <property type="taxonomic scope" value="Bacteria"/>
</dbReference>
<reference evidence="2 3" key="1">
    <citation type="submission" date="2009-07" db="EMBL/GenBank/DDBJ databases">
        <authorList>
            <person name="Madupu R."/>
            <person name="Sebastian Y."/>
            <person name="Durkin A.S."/>
            <person name="Torralba M."/>
            <person name="Methe B."/>
            <person name="Sutton G.G."/>
            <person name="Strausberg R.L."/>
            <person name="Nelson K.E."/>
        </authorList>
    </citation>
    <scope>NUCLEOTIDE SEQUENCE [LARGE SCALE GENOMIC DNA]</scope>
    <source>
        <strain evidence="2 3">ATCC 35580</strain>
    </source>
</reference>
<feature type="coiled-coil region" evidence="1">
    <location>
        <begin position="154"/>
        <end position="188"/>
    </location>
</feature>
<dbReference type="AlphaFoldDB" id="C8PQJ2"/>
<sequence length="218" mass="25594">MPKSRKPVGSRRCAKRIYILCEGSDKHSEYAYLSALIKDTPLQGNTVQIELVPTEKNTGRELVEEAARKIERKFKKIDEAWVVYDQDGYTLHKETFRLAKEKGVKLAFSATAFEMWILLHYKYTTKQFSKSEDIIKELKNKSFIDYTKNATNVYSITKNNLAVAKQNAKQLRSEVEKYDSDKKIYERNPYTNLDLLVEEIQHPDLKENNEAFWDDFYK</sequence>
<dbReference type="Pfam" id="PF13707">
    <property type="entry name" value="RloB"/>
    <property type="match status" value="1"/>
</dbReference>
<dbReference type="RefSeq" id="WP_006188847.1">
    <property type="nucleotide sequence ID" value="NZ_ACYH01000037.1"/>
</dbReference>
<organism evidence="2 3">
    <name type="scientific">Treponema vincentii ATCC 35580</name>
    <dbReference type="NCBI Taxonomy" id="596324"/>
    <lineage>
        <taxon>Bacteria</taxon>
        <taxon>Pseudomonadati</taxon>
        <taxon>Spirochaetota</taxon>
        <taxon>Spirochaetia</taxon>
        <taxon>Spirochaetales</taxon>
        <taxon>Treponemataceae</taxon>
        <taxon>Treponema</taxon>
    </lineage>
</organism>
<evidence type="ECO:0008006" key="4">
    <source>
        <dbReference type="Google" id="ProtNLM"/>
    </source>
</evidence>
<proteinExistence type="predicted"/>
<dbReference type="GeneID" id="301462123"/>
<name>C8PQJ2_9SPIR</name>
<comment type="caution">
    <text evidence="2">The sequence shown here is derived from an EMBL/GenBank/DDBJ whole genome shotgun (WGS) entry which is preliminary data.</text>
</comment>
<accession>C8PQJ2</accession>
<dbReference type="OrthoDB" id="9796523at2"/>
<dbReference type="Proteomes" id="UP000004509">
    <property type="component" value="Unassembled WGS sequence"/>
</dbReference>